<gene>
    <name evidence="4" type="ORF">D7044_21980</name>
    <name evidence="3" type="ORF">D7147_29380</name>
</gene>
<evidence type="ECO:0000259" key="2">
    <source>
        <dbReference type="Pfam" id="PF07883"/>
    </source>
</evidence>
<accession>A0A3A9XYN2</accession>
<dbReference type="InterPro" id="IPR014710">
    <property type="entry name" value="RmlC-like_jellyroll"/>
</dbReference>
<dbReference type="InterPro" id="IPR011051">
    <property type="entry name" value="RmlC_Cupin_sf"/>
</dbReference>
<dbReference type="RefSeq" id="WP_120683501.1">
    <property type="nucleotide sequence ID" value="NZ_RAZS01000015.1"/>
</dbReference>
<evidence type="ECO:0000313" key="5">
    <source>
        <dbReference type="Proteomes" id="UP000271548"/>
    </source>
</evidence>
<dbReference type="Proteomes" id="UP000275865">
    <property type="component" value="Unassembled WGS sequence"/>
</dbReference>
<feature type="compositionally biased region" description="Basic and acidic residues" evidence="1">
    <location>
        <begin position="11"/>
        <end position="27"/>
    </location>
</feature>
<feature type="domain" description="Cupin type-2" evidence="2">
    <location>
        <begin position="57"/>
        <end position="125"/>
    </location>
</feature>
<dbReference type="Pfam" id="PF07883">
    <property type="entry name" value="Cupin_2"/>
    <property type="match status" value="1"/>
</dbReference>
<dbReference type="OrthoDB" id="5243731at2"/>
<evidence type="ECO:0000313" key="6">
    <source>
        <dbReference type="Proteomes" id="UP000275865"/>
    </source>
</evidence>
<feature type="compositionally biased region" description="Pro residues" evidence="1">
    <location>
        <begin position="1"/>
        <end position="10"/>
    </location>
</feature>
<dbReference type="PANTHER" id="PTHR36440">
    <property type="entry name" value="PUTATIVE (AFU_ORTHOLOGUE AFUA_8G07350)-RELATED"/>
    <property type="match status" value="1"/>
</dbReference>
<dbReference type="Gene3D" id="2.60.120.10">
    <property type="entry name" value="Jelly Rolls"/>
    <property type="match status" value="1"/>
</dbReference>
<sequence length="165" mass="18530">MSAPDYPPPRYHGEQGHTHTHLRRADQPPDITYPNGVRVTYLARGSETSGDFGLYRWDFSPEPSGPGPHFHRGISESFFVLSGRVRLYSGDRWIDGTAGDFMHVPPGGLHGFRNESGEPASMLLMFTPGAPRESYFETLLKLRDGSLELTEPELDAFGERHDNWT</sequence>
<organism evidence="4 6">
    <name type="scientific">Micromonospora musae</name>
    <dbReference type="NCBI Taxonomy" id="1894970"/>
    <lineage>
        <taxon>Bacteria</taxon>
        <taxon>Bacillati</taxon>
        <taxon>Actinomycetota</taxon>
        <taxon>Actinomycetes</taxon>
        <taxon>Micromonosporales</taxon>
        <taxon>Micromonosporaceae</taxon>
        <taxon>Micromonospora</taxon>
    </lineage>
</organism>
<protein>
    <submittedName>
        <fullName evidence="4">Cupin domain-containing protein</fullName>
    </submittedName>
</protein>
<dbReference type="EMBL" id="RAZS01000015">
    <property type="protein sequence ID" value="RKN13960.1"/>
    <property type="molecule type" value="Genomic_DNA"/>
</dbReference>
<reference evidence="5 6" key="1">
    <citation type="submission" date="2018-09" db="EMBL/GenBank/DDBJ databases">
        <title>Micromonospora sp. nov. MS1-9, isolated from a root of Musa sp.</title>
        <authorList>
            <person name="Kuncharoen N."/>
            <person name="Kudo T."/>
            <person name="Ohkuma M."/>
            <person name="Yuki M."/>
            <person name="Tanasupawat S."/>
        </authorList>
    </citation>
    <scope>NUCLEOTIDE SEQUENCE [LARGE SCALE GENOMIC DNA]</scope>
    <source>
        <strain evidence="4 6">MS1-9</strain>
        <strain evidence="3 5">NGC1-4</strain>
    </source>
</reference>
<comment type="caution">
    <text evidence="4">The sequence shown here is derived from an EMBL/GenBank/DDBJ whole genome shotgun (WGS) entry which is preliminary data.</text>
</comment>
<keyword evidence="5" id="KW-1185">Reference proteome</keyword>
<dbReference type="AlphaFoldDB" id="A0A3A9XYN2"/>
<dbReference type="InterPro" id="IPR053146">
    <property type="entry name" value="QDO-like"/>
</dbReference>
<evidence type="ECO:0000256" key="1">
    <source>
        <dbReference type="SAM" id="MobiDB-lite"/>
    </source>
</evidence>
<dbReference type="Proteomes" id="UP000271548">
    <property type="component" value="Unassembled WGS sequence"/>
</dbReference>
<feature type="region of interest" description="Disordered" evidence="1">
    <location>
        <begin position="1"/>
        <end position="30"/>
    </location>
</feature>
<dbReference type="SUPFAM" id="SSF51182">
    <property type="entry name" value="RmlC-like cupins"/>
    <property type="match status" value="1"/>
</dbReference>
<evidence type="ECO:0000313" key="3">
    <source>
        <dbReference type="EMBL" id="RKN13960.1"/>
    </source>
</evidence>
<dbReference type="PANTHER" id="PTHR36440:SF1">
    <property type="entry name" value="PUTATIVE (AFU_ORTHOLOGUE AFUA_8G07350)-RELATED"/>
    <property type="match status" value="1"/>
</dbReference>
<evidence type="ECO:0000313" key="4">
    <source>
        <dbReference type="EMBL" id="RKN29523.1"/>
    </source>
</evidence>
<proteinExistence type="predicted"/>
<dbReference type="EMBL" id="RAZT01000011">
    <property type="protein sequence ID" value="RKN29523.1"/>
    <property type="molecule type" value="Genomic_DNA"/>
</dbReference>
<name>A0A3A9XYN2_9ACTN</name>
<dbReference type="InterPro" id="IPR013096">
    <property type="entry name" value="Cupin_2"/>
</dbReference>